<feature type="chain" id="PRO_5011563710" description="DUF4148 domain-containing protein" evidence="2">
    <location>
        <begin position="22"/>
        <end position="108"/>
    </location>
</feature>
<evidence type="ECO:0008006" key="5">
    <source>
        <dbReference type="Google" id="ProtNLM"/>
    </source>
</evidence>
<dbReference type="Pfam" id="PF13663">
    <property type="entry name" value="DUF4148"/>
    <property type="match status" value="1"/>
</dbReference>
<protein>
    <recommendedName>
        <fullName evidence="5">DUF4148 domain-containing protein</fullName>
    </recommendedName>
</protein>
<feature type="region of interest" description="Disordered" evidence="1">
    <location>
        <begin position="89"/>
        <end position="108"/>
    </location>
</feature>
<keyword evidence="2" id="KW-0732">Signal</keyword>
<evidence type="ECO:0000313" key="3">
    <source>
        <dbReference type="EMBL" id="SDM51879.1"/>
    </source>
</evidence>
<gene>
    <name evidence="3" type="ORF">SAMN05428957_10731</name>
</gene>
<accession>A0A1G9TVX2</accession>
<dbReference type="InterPro" id="IPR025421">
    <property type="entry name" value="DUF4148"/>
</dbReference>
<proteinExistence type="predicted"/>
<dbReference type="RefSeq" id="WP_091570670.1">
    <property type="nucleotide sequence ID" value="NZ_FNHP01000007.1"/>
</dbReference>
<keyword evidence="4" id="KW-1185">Reference proteome</keyword>
<dbReference type="EMBL" id="FNHP01000007">
    <property type="protein sequence ID" value="SDM51879.1"/>
    <property type="molecule type" value="Genomic_DNA"/>
</dbReference>
<name>A0A1G9TVX2_9BURK</name>
<dbReference type="AlphaFoldDB" id="A0A1G9TVX2"/>
<reference evidence="4" key="1">
    <citation type="submission" date="2016-10" db="EMBL/GenBank/DDBJ databases">
        <authorList>
            <person name="Varghese N."/>
            <person name="Submissions S."/>
        </authorList>
    </citation>
    <scope>NUCLEOTIDE SEQUENCE [LARGE SCALE GENOMIC DNA]</scope>
    <source>
        <strain evidence="4">EPL6</strain>
    </source>
</reference>
<feature type="signal peptide" evidence="2">
    <location>
        <begin position="1"/>
        <end position="21"/>
    </location>
</feature>
<evidence type="ECO:0000313" key="4">
    <source>
        <dbReference type="Proteomes" id="UP000198552"/>
    </source>
</evidence>
<organism evidence="3 4">
    <name type="scientific">Oryzisolibacter propanilivorax</name>
    <dbReference type="NCBI Taxonomy" id="1527607"/>
    <lineage>
        <taxon>Bacteria</taxon>
        <taxon>Pseudomonadati</taxon>
        <taxon>Pseudomonadota</taxon>
        <taxon>Betaproteobacteria</taxon>
        <taxon>Burkholderiales</taxon>
        <taxon>Comamonadaceae</taxon>
        <taxon>Oryzisolibacter</taxon>
    </lineage>
</organism>
<evidence type="ECO:0000256" key="1">
    <source>
        <dbReference type="SAM" id="MobiDB-lite"/>
    </source>
</evidence>
<dbReference type="OrthoDB" id="8910712at2"/>
<dbReference type="Proteomes" id="UP000198552">
    <property type="component" value="Unassembled WGS sequence"/>
</dbReference>
<sequence>MTRKFCTLLILAGLTAVPALSQANSIWHDGPGESVRYVPEHWSSTKTRADVLAELDAAKADGTLSLIQRGLPVPVKSTEAPKTRQQVIDELHNESPQARSARAELLRN</sequence>
<evidence type="ECO:0000256" key="2">
    <source>
        <dbReference type="SAM" id="SignalP"/>
    </source>
</evidence>
<dbReference type="STRING" id="1527607.SAMN05428957_10731"/>